<keyword evidence="5 6" id="KW-0472">Membrane</keyword>
<sequence>MAVKLTTTNAGNWVLTATILASSMASIDASALNVALPVIQQSLKANATQLVWVVNAYALMLASLILMGGALGDQLGRKKIMMTGIALFVVASAACGAASSIEWLIATRILQGMGGALMIPGSLAIISALFEGKKRGKAIGTWSAAGAFTGVAGPLLGGLLADAGMWRYIFLLNLPLGLASFAIIYVKVPETRDESDTGPIDYWGSLLSSLGLAGLTYSFTMWSSLGPANPAVYGSLVGGLASLGAFVWVETHQKAPLVPLHLFASRTFTGTNLLTLLLYGALSTASFFLTLNLVQIQGYRPALAGMAFIALPLPLILFSRWAGGFSDRHGPRLPLIIGPIIVGFAFLWLSFIGLTPGPSHYWFTFLPGLLLFGIGLIFTVVPLTNAVMSSVSTHYAGTASGINNAVSRTAGVLFLAIAGSVAIVSFRYELIEFIKPLHLTPSVVSALRAEADQLGGISVPEGVTFTHRIELQKTIKLAFLHTFQLVMWGCTGLAWLSALMATVWVETRQKVLA</sequence>
<dbReference type="SUPFAM" id="SSF103473">
    <property type="entry name" value="MFS general substrate transporter"/>
    <property type="match status" value="1"/>
</dbReference>
<feature type="domain" description="Major facilitator superfamily (MFS) profile" evidence="7">
    <location>
        <begin position="14"/>
        <end position="453"/>
    </location>
</feature>
<evidence type="ECO:0000256" key="2">
    <source>
        <dbReference type="ARBA" id="ARBA00022448"/>
    </source>
</evidence>
<keyword evidence="4 6" id="KW-1133">Transmembrane helix</keyword>
<keyword evidence="2" id="KW-0813">Transport</keyword>
<dbReference type="InterPro" id="IPR011701">
    <property type="entry name" value="MFS"/>
</dbReference>
<feature type="transmembrane region" description="Helical" evidence="6">
    <location>
        <begin position="84"/>
        <end position="106"/>
    </location>
</feature>
<dbReference type="PANTHER" id="PTHR42718:SF9">
    <property type="entry name" value="MAJOR FACILITATOR SUPERFAMILY MULTIDRUG TRANSPORTER MFSC"/>
    <property type="match status" value="1"/>
</dbReference>
<accession>A0A1I2EIF3</accession>
<comment type="subcellular location">
    <subcellularLocation>
        <location evidence="1">Membrane</location>
        <topology evidence="1">Multi-pass membrane protein</topology>
    </subcellularLocation>
</comment>
<protein>
    <submittedName>
        <fullName evidence="8">Drug resistance transporter, EmrB/QacA subfamily</fullName>
    </submittedName>
</protein>
<dbReference type="STRING" id="662367.SAMN05216167_12224"/>
<dbReference type="RefSeq" id="WP_093833267.1">
    <property type="nucleotide sequence ID" value="NZ_FOLQ01000022.1"/>
</dbReference>
<feature type="transmembrane region" description="Helical" evidence="6">
    <location>
        <begin position="112"/>
        <end position="130"/>
    </location>
</feature>
<dbReference type="Pfam" id="PF07690">
    <property type="entry name" value="MFS_1"/>
    <property type="match status" value="1"/>
</dbReference>
<feature type="transmembrane region" description="Helical" evidence="6">
    <location>
        <begin position="335"/>
        <end position="355"/>
    </location>
</feature>
<reference evidence="8 9" key="1">
    <citation type="submission" date="2016-10" db="EMBL/GenBank/DDBJ databases">
        <authorList>
            <person name="de Groot N.N."/>
        </authorList>
    </citation>
    <scope>NUCLEOTIDE SEQUENCE [LARGE SCALE GENOMIC DNA]</scope>
    <source>
        <strain evidence="8 9">DSM 26130</strain>
    </source>
</reference>
<evidence type="ECO:0000256" key="6">
    <source>
        <dbReference type="SAM" id="Phobius"/>
    </source>
</evidence>
<feature type="transmembrane region" description="Helical" evidence="6">
    <location>
        <begin position="405"/>
        <end position="428"/>
    </location>
</feature>
<feature type="transmembrane region" description="Helical" evidence="6">
    <location>
        <begin position="12"/>
        <end position="32"/>
    </location>
</feature>
<gene>
    <name evidence="8" type="ORF">SAMN05216167_12224</name>
</gene>
<keyword evidence="9" id="KW-1185">Reference proteome</keyword>
<dbReference type="InterPro" id="IPR001958">
    <property type="entry name" value="Tet-R_TetA/multi-R_MdtG-like"/>
</dbReference>
<dbReference type="Proteomes" id="UP000198598">
    <property type="component" value="Unassembled WGS sequence"/>
</dbReference>
<feature type="transmembrane region" description="Helical" evidence="6">
    <location>
        <begin position="52"/>
        <end position="72"/>
    </location>
</feature>
<dbReference type="PANTHER" id="PTHR42718">
    <property type="entry name" value="MAJOR FACILITATOR SUPERFAMILY MULTIDRUG TRANSPORTER MFSC"/>
    <property type="match status" value="1"/>
</dbReference>
<dbReference type="InterPro" id="IPR020846">
    <property type="entry name" value="MFS_dom"/>
</dbReference>
<evidence type="ECO:0000256" key="4">
    <source>
        <dbReference type="ARBA" id="ARBA00022989"/>
    </source>
</evidence>
<dbReference type="PROSITE" id="PS50850">
    <property type="entry name" value="MFS"/>
    <property type="match status" value="1"/>
</dbReference>
<evidence type="ECO:0000313" key="8">
    <source>
        <dbReference type="EMBL" id="SFE92238.1"/>
    </source>
</evidence>
<evidence type="ECO:0000313" key="9">
    <source>
        <dbReference type="Proteomes" id="UP000198598"/>
    </source>
</evidence>
<name>A0A1I2EIF3_9BACT</name>
<dbReference type="EMBL" id="FOLQ01000022">
    <property type="protein sequence ID" value="SFE92238.1"/>
    <property type="molecule type" value="Genomic_DNA"/>
</dbReference>
<dbReference type="PRINTS" id="PR01035">
    <property type="entry name" value="TCRTETA"/>
</dbReference>
<evidence type="ECO:0000256" key="3">
    <source>
        <dbReference type="ARBA" id="ARBA00022692"/>
    </source>
</evidence>
<feature type="transmembrane region" description="Helical" evidence="6">
    <location>
        <begin position="361"/>
        <end position="384"/>
    </location>
</feature>
<dbReference type="InterPro" id="IPR036259">
    <property type="entry name" value="MFS_trans_sf"/>
</dbReference>
<evidence type="ECO:0000256" key="1">
    <source>
        <dbReference type="ARBA" id="ARBA00004141"/>
    </source>
</evidence>
<feature type="transmembrane region" description="Helical" evidence="6">
    <location>
        <begin position="142"/>
        <end position="160"/>
    </location>
</feature>
<proteinExistence type="predicted"/>
<dbReference type="CDD" id="cd17321">
    <property type="entry name" value="MFS_MMR_MDR_like"/>
    <property type="match status" value="1"/>
</dbReference>
<organism evidence="8 9">
    <name type="scientific">Spirosoma endophyticum</name>
    <dbReference type="NCBI Taxonomy" id="662367"/>
    <lineage>
        <taxon>Bacteria</taxon>
        <taxon>Pseudomonadati</taxon>
        <taxon>Bacteroidota</taxon>
        <taxon>Cytophagia</taxon>
        <taxon>Cytophagales</taxon>
        <taxon>Cytophagaceae</taxon>
        <taxon>Spirosoma</taxon>
    </lineage>
</organism>
<feature type="transmembrane region" description="Helical" evidence="6">
    <location>
        <begin position="200"/>
        <end position="219"/>
    </location>
</feature>
<feature type="transmembrane region" description="Helical" evidence="6">
    <location>
        <begin position="166"/>
        <end position="188"/>
    </location>
</feature>
<dbReference type="Gene3D" id="1.20.1720.10">
    <property type="entry name" value="Multidrug resistance protein D"/>
    <property type="match status" value="1"/>
</dbReference>
<feature type="transmembrane region" description="Helical" evidence="6">
    <location>
        <begin position="303"/>
        <end position="323"/>
    </location>
</feature>
<evidence type="ECO:0000259" key="7">
    <source>
        <dbReference type="PROSITE" id="PS50850"/>
    </source>
</evidence>
<feature type="transmembrane region" description="Helical" evidence="6">
    <location>
        <begin position="231"/>
        <end position="249"/>
    </location>
</feature>
<feature type="transmembrane region" description="Helical" evidence="6">
    <location>
        <begin position="485"/>
        <end position="505"/>
    </location>
</feature>
<feature type="transmembrane region" description="Helical" evidence="6">
    <location>
        <begin position="270"/>
        <end position="291"/>
    </location>
</feature>
<dbReference type="GO" id="GO:0022857">
    <property type="term" value="F:transmembrane transporter activity"/>
    <property type="evidence" value="ECO:0007669"/>
    <property type="project" value="InterPro"/>
</dbReference>
<keyword evidence="3 6" id="KW-0812">Transmembrane</keyword>
<dbReference type="OrthoDB" id="783189at2"/>
<evidence type="ECO:0000256" key="5">
    <source>
        <dbReference type="ARBA" id="ARBA00023136"/>
    </source>
</evidence>
<dbReference type="GO" id="GO:0016020">
    <property type="term" value="C:membrane"/>
    <property type="evidence" value="ECO:0007669"/>
    <property type="project" value="UniProtKB-SubCell"/>
</dbReference>
<dbReference type="Gene3D" id="1.20.1250.20">
    <property type="entry name" value="MFS general substrate transporter like domains"/>
    <property type="match status" value="1"/>
</dbReference>
<dbReference type="AlphaFoldDB" id="A0A1I2EIF3"/>